<dbReference type="KEGG" id="fvr:FVEG_16781"/>
<sequence>MSTLAYAPSIILERDLLLSNTQSRQSTRIVRVRECAAESRPKNVAAIPPMGARTGKSCILGTLKDEGYVEGQHKMKESDRKI</sequence>
<gene>
    <name evidence="1" type="ORF">FVEG_16781</name>
</gene>
<dbReference type="AlphaFoldDB" id="W7MU48"/>
<evidence type="ECO:0000313" key="1">
    <source>
        <dbReference type="EMBL" id="EWG51299.1"/>
    </source>
</evidence>
<name>W7MU48_GIBM7</name>
<protein>
    <submittedName>
        <fullName evidence="1">Uncharacterized protein</fullName>
    </submittedName>
</protein>
<dbReference type="VEuPathDB" id="FungiDB:FVEG_16781"/>
<keyword evidence="2" id="KW-1185">Reference proteome</keyword>
<reference evidence="1 2" key="1">
    <citation type="journal article" date="2010" name="Nature">
        <title>Comparative genomics reveals mobile pathogenicity chromosomes in Fusarium.</title>
        <authorList>
            <person name="Ma L.J."/>
            <person name="van der Does H.C."/>
            <person name="Borkovich K.A."/>
            <person name="Coleman J.J."/>
            <person name="Daboussi M.J."/>
            <person name="Di Pietro A."/>
            <person name="Dufresne M."/>
            <person name="Freitag M."/>
            <person name="Grabherr M."/>
            <person name="Henrissat B."/>
            <person name="Houterman P.M."/>
            <person name="Kang S."/>
            <person name="Shim W.B."/>
            <person name="Woloshuk C."/>
            <person name="Xie X."/>
            <person name="Xu J.R."/>
            <person name="Antoniw J."/>
            <person name="Baker S.E."/>
            <person name="Bluhm B.H."/>
            <person name="Breakspear A."/>
            <person name="Brown D.W."/>
            <person name="Butchko R.A."/>
            <person name="Chapman S."/>
            <person name="Coulson R."/>
            <person name="Coutinho P.M."/>
            <person name="Danchin E.G."/>
            <person name="Diener A."/>
            <person name="Gale L.R."/>
            <person name="Gardiner D.M."/>
            <person name="Goff S."/>
            <person name="Hammond-Kosack K.E."/>
            <person name="Hilburn K."/>
            <person name="Hua-Van A."/>
            <person name="Jonkers W."/>
            <person name="Kazan K."/>
            <person name="Kodira C.D."/>
            <person name="Koehrsen M."/>
            <person name="Kumar L."/>
            <person name="Lee Y.H."/>
            <person name="Li L."/>
            <person name="Manners J.M."/>
            <person name="Miranda-Saavedra D."/>
            <person name="Mukherjee M."/>
            <person name="Park G."/>
            <person name="Park J."/>
            <person name="Park S.Y."/>
            <person name="Proctor R.H."/>
            <person name="Regev A."/>
            <person name="Ruiz-Roldan M.C."/>
            <person name="Sain D."/>
            <person name="Sakthikumar S."/>
            <person name="Sykes S."/>
            <person name="Schwartz D.C."/>
            <person name="Turgeon B.G."/>
            <person name="Wapinski I."/>
            <person name="Yoder O."/>
            <person name="Young S."/>
            <person name="Zeng Q."/>
            <person name="Zhou S."/>
            <person name="Galagan J."/>
            <person name="Cuomo C.A."/>
            <person name="Kistler H.C."/>
            <person name="Rep M."/>
        </authorList>
    </citation>
    <scope>NUCLEOTIDE SEQUENCE [LARGE SCALE GENOMIC DNA]</scope>
    <source>
        <strain evidence="2">M3125 / FGSC 7600</strain>
    </source>
</reference>
<organism evidence="1 2">
    <name type="scientific">Gibberella moniliformis (strain M3125 / FGSC 7600)</name>
    <name type="common">Maize ear and stalk rot fungus</name>
    <name type="synonym">Fusarium verticillioides</name>
    <dbReference type="NCBI Taxonomy" id="334819"/>
    <lineage>
        <taxon>Eukaryota</taxon>
        <taxon>Fungi</taxon>
        <taxon>Dikarya</taxon>
        <taxon>Ascomycota</taxon>
        <taxon>Pezizomycotina</taxon>
        <taxon>Sordariomycetes</taxon>
        <taxon>Hypocreomycetidae</taxon>
        <taxon>Hypocreales</taxon>
        <taxon>Nectriaceae</taxon>
        <taxon>Fusarium</taxon>
        <taxon>Fusarium fujikuroi species complex</taxon>
    </lineage>
</organism>
<dbReference type="Proteomes" id="UP000009096">
    <property type="component" value="Chromosome 9"/>
</dbReference>
<accession>W7MU48</accession>
<dbReference type="GeneID" id="30073657"/>
<proteinExistence type="predicted"/>
<dbReference type="RefSeq" id="XP_018757490.1">
    <property type="nucleotide sequence ID" value="XM_018906010.1"/>
</dbReference>
<dbReference type="EMBL" id="DS022255">
    <property type="protein sequence ID" value="EWG51299.1"/>
    <property type="molecule type" value="Genomic_DNA"/>
</dbReference>
<evidence type="ECO:0000313" key="2">
    <source>
        <dbReference type="Proteomes" id="UP000009096"/>
    </source>
</evidence>
<dbReference type="EMBL" id="CM000586">
    <property type="protein sequence ID" value="EWG51299.1"/>
    <property type="molecule type" value="Genomic_DNA"/>
</dbReference>